<accession>A0AA39L877</accession>
<gene>
    <name evidence="2" type="ORF">NLU13_4476</name>
</gene>
<protein>
    <submittedName>
        <fullName evidence="2">Uncharacterized protein</fullName>
    </submittedName>
</protein>
<evidence type="ECO:0000313" key="3">
    <source>
        <dbReference type="Proteomes" id="UP001175261"/>
    </source>
</evidence>
<dbReference type="Proteomes" id="UP001175261">
    <property type="component" value="Unassembled WGS sequence"/>
</dbReference>
<dbReference type="EMBL" id="JAPDFR010000003">
    <property type="protein sequence ID" value="KAK0388231.1"/>
    <property type="molecule type" value="Genomic_DNA"/>
</dbReference>
<feature type="compositionally biased region" description="Polar residues" evidence="1">
    <location>
        <begin position="176"/>
        <end position="194"/>
    </location>
</feature>
<feature type="region of interest" description="Disordered" evidence="1">
    <location>
        <begin position="144"/>
        <end position="236"/>
    </location>
</feature>
<feature type="compositionally biased region" description="Low complexity" evidence="1">
    <location>
        <begin position="144"/>
        <end position="175"/>
    </location>
</feature>
<feature type="region of interest" description="Disordered" evidence="1">
    <location>
        <begin position="19"/>
        <end position="74"/>
    </location>
</feature>
<keyword evidence="3" id="KW-1185">Reference proteome</keyword>
<feature type="compositionally biased region" description="Basic and acidic residues" evidence="1">
    <location>
        <begin position="195"/>
        <end position="210"/>
    </location>
</feature>
<organism evidence="2 3">
    <name type="scientific">Sarocladium strictum</name>
    <name type="common">Black bundle disease fungus</name>
    <name type="synonym">Acremonium strictum</name>
    <dbReference type="NCBI Taxonomy" id="5046"/>
    <lineage>
        <taxon>Eukaryota</taxon>
        <taxon>Fungi</taxon>
        <taxon>Dikarya</taxon>
        <taxon>Ascomycota</taxon>
        <taxon>Pezizomycotina</taxon>
        <taxon>Sordariomycetes</taxon>
        <taxon>Hypocreomycetidae</taxon>
        <taxon>Hypocreales</taxon>
        <taxon>Sarocladiaceae</taxon>
        <taxon>Sarocladium</taxon>
    </lineage>
</organism>
<reference evidence="2" key="1">
    <citation type="submission" date="2022-10" db="EMBL/GenBank/DDBJ databases">
        <title>Determination and structural analysis of whole genome sequence of Sarocladium strictum F4-1.</title>
        <authorList>
            <person name="Hu L."/>
            <person name="Jiang Y."/>
        </authorList>
    </citation>
    <scope>NUCLEOTIDE SEQUENCE</scope>
    <source>
        <strain evidence="2">F4-1</strain>
    </source>
</reference>
<comment type="caution">
    <text evidence="2">The sequence shown here is derived from an EMBL/GenBank/DDBJ whole genome shotgun (WGS) entry which is preliminary data.</text>
</comment>
<dbReference type="AlphaFoldDB" id="A0AA39L877"/>
<evidence type="ECO:0000313" key="2">
    <source>
        <dbReference type="EMBL" id="KAK0388231.1"/>
    </source>
</evidence>
<feature type="compositionally biased region" description="Polar residues" evidence="1">
    <location>
        <begin position="41"/>
        <end position="54"/>
    </location>
</feature>
<sequence>MAFGTPMVMNMLDHRMHLPHRNRDTDTEPFPRVPSIEIMSASDTPTNPSTSSFQRRNRDTGFPEPFNGDRNTTLPYPGADLSPNARITMDDGLLNADPFSNKRSFRRSRLNKHKRTVSYGKITPQYEAPHSVVSIVDATAGVRSTSSGTLTRSETETSLSPSAPAAASAHPAAHSMQPSHVPQTPMSASFSSPRTSREETDSFRSKREDETPPSSPESHSSRKEGFMQRWRSLSRG</sequence>
<evidence type="ECO:0000256" key="1">
    <source>
        <dbReference type="SAM" id="MobiDB-lite"/>
    </source>
</evidence>
<name>A0AA39L877_SARSR</name>
<proteinExistence type="predicted"/>